<reference evidence="2 4" key="2">
    <citation type="submission" date="2021-03" db="EMBL/GenBank/DDBJ databases">
        <title>Mucilaginibacter strains isolated from gold and copper mining confer multi heavy-metal resistance.</title>
        <authorList>
            <person name="Li Y."/>
        </authorList>
    </citation>
    <scope>NUCLEOTIDE SEQUENCE [LARGE SCALE GENOMIC DNA]</scope>
    <source>
        <strain evidence="2 4">P2-4</strain>
    </source>
</reference>
<keyword evidence="4" id="KW-1185">Reference proteome</keyword>
<reference evidence="1 3" key="1">
    <citation type="submission" date="2019-08" db="EMBL/GenBank/DDBJ databases">
        <title>Comparative genome analysis confer to the adaptation heavy metal polluted environment.</title>
        <authorList>
            <person name="Li Y."/>
        </authorList>
    </citation>
    <scope>NUCLEOTIDE SEQUENCE [LARGE SCALE GENOMIC DNA]</scope>
    <source>
        <strain evidence="1 3">P2</strain>
    </source>
</reference>
<dbReference type="EMBL" id="CP071880">
    <property type="protein sequence ID" value="QTE52457.1"/>
    <property type="molecule type" value="Genomic_DNA"/>
</dbReference>
<evidence type="ECO:0000313" key="4">
    <source>
        <dbReference type="Proteomes" id="UP000663940"/>
    </source>
</evidence>
<dbReference type="RefSeq" id="WP_112658291.1">
    <property type="nucleotide sequence ID" value="NZ_CP043451.1"/>
</dbReference>
<dbReference type="Proteomes" id="UP000250557">
    <property type="component" value="Chromosome"/>
</dbReference>
<name>A0AAE6JH86_9SPHI</name>
<proteinExistence type="predicted"/>
<sequence length="144" mass="16700">MAKDAKYIPFPLYLISGLPGNLDEIFDYGISKFAKMVEYTDLSTAYRQVLYTYYRGNLPAPLLRKINFLAEEEAFIPDEDYNGFTGDGQEFNPETGMDEFTQAGEQDEDFRQACIDYWQMQQAMKILKLNGGDMYPPYQVHLNR</sequence>
<protein>
    <submittedName>
        <fullName evidence="1">Uncharacterized protein</fullName>
    </submittedName>
</protein>
<dbReference type="AlphaFoldDB" id="A0AAE6JH86"/>
<organism evidence="1 3">
    <name type="scientific">Mucilaginibacter rubeus</name>
    <dbReference type="NCBI Taxonomy" id="2027860"/>
    <lineage>
        <taxon>Bacteria</taxon>
        <taxon>Pseudomonadati</taxon>
        <taxon>Bacteroidota</taxon>
        <taxon>Sphingobacteriia</taxon>
        <taxon>Sphingobacteriales</taxon>
        <taxon>Sphingobacteriaceae</taxon>
        <taxon>Mucilaginibacter</taxon>
    </lineage>
</organism>
<dbReference type="EMBL" id="CP043451">
    <property type="protein sequence ID" value="QEM05025.1"/>
    <property type="molecule type" value="Genomic_DNA"/>
</dbReference>
<evidence type="ECO:0000313" key="2">
    <source>
        <dbReference type="EMBL" id="QTE52457.1"/>
    </source>
</evidence>
<gene>
    <name evidence="1" type="ORF">DIU31_016425</name>
    <name evidence="2" type="ORF">J3L21_11065</name>
</gene>
<evidence type="ECO:0000313" key="3">
    <source>
        <dbReference type="Proteomes" id="UP000250557"/>
    </source>
</evidence>
<evidence type="ECO:0000313" key="1">
    <source>
        <dbReference type="EMBL" id="QEM05025.1"/>
    </source>
</evidence>
<dbReference type="Proteomes" id="UP000663940">
    <property type="component" value="Chromosome"/>
</dbReference>
<accession>A0AAE6JH86</accession>